<gene>
    <name evidence="1" type="ORF">NU09_0017</name>
</gene>
<keyword evidence="2" id="KW-1185">Reference proteome</keyword>
<dbReference type="Pfam" id="PF08843">
    <property type="entry name" value="AbiEii"/>
    <property type="match status" value="2"/>
</dbReference>
<proteinExistence type="predicted"/>
<dbReference type="Proteomes" id="UP000289775">
    <property type="component" value="Unassembled WGS sequence"/>
</dbReference>
<protein>
    <submittedName>
        <fullName evidence="1">DUF1814 domain containing protein</fullName>
    </submittedName>
</protein>
<reference evidence="1 2" key="1">
    <citation type="submission" date="2014-12" db="EMBL/GenBank/DDBJ databases">
        <title>Genome sequence of Flavobacterium beibuense RSKm HC5.</title>
        <authorList>
            <person name="Kim J.F."/>
            <person name="Song J.Y."/>
            <person name="Kwak M.-J."/>
            <person name="Lee S.-W."/>
        </authorList>
    </citation>
    <scope>NUCLEOTIDE SEQUENCE [LARGE SCALE GENOMIC DNA]</scope>
    <source>
        <strain evidence="1 2">RSKm HC5</strain>
    </source>
</reference>
<organism evidence="1 2">
    <name type="scientific">Flavobacterium beibuense</name>
    <dbReference type="NCBI Taxonomy" id="657326"/>
    <lineage>
        <taxon>Bacteria</taxon>
        <taxon>Pseudomonadati</taxon>
        <taxon>Bacteroidota</taxon>
        <taxon>Flavobacteriia</taxon>
        <taxon>Flavobacteriales</taxon>
        <taxon>Flavobacteriaceae</taxon>
        <taxon>Flavobacterium</taxon>
    </lineage>
</organism>
<comment type="caution">
    <text evidence="1">The sequence shown here is derived from an EMBL/GenBank/DDBJ whole genome shotgun (WGS) entry which is preliminary data.</text>
</comment>
<accession>A0A444WHZ8</accession>
<dbReference type="AlphaFoldDB" id="A0A444WHZ8"/>
<dbReference type="Gene3D" id="3.10.450.620">
    <property type="entry name" value="JHP933, nucleotidyltransferase-like core domain"/>
    <property type="match status" value="1"/>
</dbReference>
<sequence length="220" mass="25710">MWELMQRLMKDEVLKDFVLVGGTALSLKIGHRLSVDIDLFRQDGFDAKELHIYLEDNYNAQSAHVFKNSVMTFIDDIKVDLISHQYPYLKPFETVEDVRLVSLEDIGAMKLLAIAQSGRRIKDFVDMYQLLEYNPLVVYLEGYARKYGANPIGARNAINDFNNVSSKQIMEYFPGKKEEWEKIIERLWHAKINIRTLFEPVRKEDYGIKPGNNKRRGFKI</sequence>
<dbReference type="InterPro" id="IPR014942">
    <property type="entry name" value="AbiEii"/>
</dbReference>
<name>A0A444WHZ8_9FLAO</name>
<dbReference type="EMBL" id="JUIW01000001">
    <property type="protein sequence ID" value="RYJ45425.1"/>
    <property type="molecule type" value="Genomic_DNA"/>
</dbReference>
<evidence type="ECO:0000313" key="2">
    <source>
        <dbReference type="Proteomes" id="UP000289775"/>
    </source>
</evidence>
<evidence type="ECO:0000313" key="1">
    <source>
        <dbReference type="EMBL" id="RYJ45425.1"/>
    </source>
</evidence>